<dbReference type="Proteomes" id="UP000251558">
    <property type="component" value="Unassembled WGS sequence"/>
</dbReference>
<comment type="caution">
    <text evidence="1">The sequence shown here is derived from an EMBL/GenBank/DDBJ whole genome shotgun (WGS) entry which is preliminary data.</text>
</comment>
<reference evidence="1 2" key="2">
    <citation type="submission" date="2018-07" db="EMBL/GenBank/DDBJ databases">
        <title>Diversity of Mesorhizobium strains in Brazil.</title>
        <authorList>
            <person name="Helene L.C.F."/>
            <person name="Dall'Agnol R."/>
            <person name="Delamuta J.R.M."/>
            <person name="Hungria M."/>
        </authorList>
    </citation>
    <scope>NUCLEOTIDE SEQUENCE [LARGE SCALE GENOMIC DNA]</scope>
    <source>
        <strain evidence="1 2">AC99b</strain>
    </source>
</reference>
<dbReference type="AlphaFoldDB" id="A0A330HEN9"/>
<evidence type="ECO:0000313" key="1">
    <source>
        <dbReference type="EMBL" id="RAZ83197.1"/>
    </source>
</evidence>
<accession>A0A330HEN9</accession>
<evidence type="ECO:0000313" key="2">
    <source>
        <dbReference type="Proteomes" id="UP000251558"/>
    </source>
</evidence>
<gene>
    <name evidence="1" type="ORF">DPM33_32970</name>
</gene>
<dbReference type="RefSeq" id="WP_112101533.1">
    <property type="nucleotide sequence ID" value="NZ_QMBP01000027.1"/>
</dbReference>
<organism evidence="1 2">
    <name type="scientific">Mesorhizobium hawassense</name>
    <dbReference type="NCBI Taxonomy" id="1209954"/>
    <lineage>
        <taxon>Bacteria</taxon>
        <taxon>Pseudomonadati</taxon>
        <taxon>Pseudomonadota</taxon>
        <taxon>Alphaproteobacteria</taxon>
        <taxon>Hyphomicrobiales</taxon>
        <taxon>Phyllobacteriaceae</taxon>
        <taxon>Mesorhizobium</taxon>
    </lineage>
</organism>
<sequence>MRPRETGTFIDAADHPRVALADGQRVPVAGECGSFRDGDPVTFWLAIEYTRKDRMVAHSLDAA</sequence>
<name>A0A330HEN9_9HYPH</name>
<reference evidence="2" key="1">
    <citation type="submission" date="2018-06" db="EMBL/GenBank/DDBJ databases">
        <authorList>
            <person name="Helene L.C."/>
            <person name="Dall'Agnol R."/>
            <person name="Delamuta J.R."/>
            <person name="Hungria M."/>
        </authorList>
    </citation>
    <scope>NUCLEOTIDE SEQUENCE [LARGE SCALE GENOMIC DNA]</scope>
    <source>
        <strain evidence="2">AC99b</strain>
    </source>
</reference>
<dbReference type="EMBL" id="QMBP01000027">
    <property type="protein sequence ID" value="RAZ83197.1"/>
    <property type="molecule type" value="Genomic_DNA"/>
</dbReference>
<protein>
    <submittedName>
        <fullName evidence="1">Uncharacterized protein</fullName>
    </submittedName>
</protein>
<proteinExistence type="predicted"/>
<keyword evidence="2" id="KW-1185">Reference proteome</keyword>